<name>A0A0U4CPB8_9ACTN</name>
<dbReference type="EMBL" id="CP011502">
    <property type="protein sequence ID" value="ALX04476.1"/>
    <property type="molecule type" value="Genomic_DNA"/>
</dbReference>
<dbReference type="AlphaFoldDB" id="A0A0U4CPB8"/>
<evidence type="ECO:0000313" key="2">
    <source>
        <dbReference type="Proteomes" id="UP000067689"/>
    </source>
</evidence>
<dbReference type="Proteomes" id="UP000067689">
    <property type="component" value="Chromosome"/>
</dbReference>
<organism evidence="1 2">
    <name type="scientific">Aeromicrobium erythreum</name>
    <dbReference type="NCBI Taxonomy" id="2041"/>
    <lineage>
        <taxon>Bacteria</taxon>
        <taxon>Bacillati</taxon>
        <taxon>Actinomycetota</taxon>
        <taxon>Actinomycetes</taxon>
        <taxon>Propionibacteriales</taxon>
        <taxon>Nocardioidaceae</taxon>
        <taxon>Aeromicrobium</taxon>
    </lineage>
</organism>
<keyword evidence="2" id="KW-1185">Reference proteome</keyword>
<dbReference type="Gene3D" id="1.10.10.2910">
    <property type="match status" value="1"/>
</dbReference>
<evidence type="ECO:0000313" key="1">
    <source>
        <dbReference type="EMBL" id="ALX04476.1"/>
    </source>
</evidence>
<gene>
    <name evidence="1" type="ORF">AERYTH_07110</name>
</gene>
<protein>
    <recommendedName>
        <fullName evidence="3">IrrE N-terminal-like domain-containing protein</fullName>
    </recommendedName>
</protein>
<sequence>MRDARLRRHLRGLLRRLDLPLPLEVGLLCERLGQLRGTPIALLEWELEPTGPSGMLVSRVDEDVIVFQSRTSRAHQAHIILHEVGHIVAQDLDGVALPQPLLRTSYTARDERDAEVIASTIMHRALSMTRRLDHVAQVGGRSVQSSLVLWDGWS</sequence>
<proteinExistence type="predicted"/>
<reference evidence="1 2" key="1">
    <citation type="journal article" date="1991" name="Int. J. Syst. Bacteriol.">
        <title>Description of the erythromycin-producing bacterium Arthrobacter sp. strain NRRL B-3381 as Aeromicrobium erythreum gen. nov., sp. nov.</title>
        <authorList>
            <person name="Miller E.S."/>
            <person name="Woese C.R."/>
            <person name="Brenner S."/>
        </authorList>
    </citation>
    <scope>NUCLEOTIDE SEQUENCE [LARGE SCALE GENOMIC DNA]</scope>
    <source>
        <strain evidence="1 2">AR18</strain>
    </source>
</reference>
<dbReference type="PATRIC" id="fig|2041.4.peg.1495"/>
<dbReference type="STRING" id="2041.AERYTH_07110"/>
<accession>A0A0U4CPB8</accession>
<dbReference type="KEGG" id="aer:AERYTH_07110"/>
<evidence type="ECO:0008006" key="3">
    <source>
        <dbReference type="Google" id="ProtNLM"/>
    </source>
</evidence>